<keyword evidence="10" id="KW-1185">Reference proteome</keyword>
<feature type="domain" description="J" evidence="8">
    <location>
        <begin position="201"/>
        <end position="265"/>
    </location>
</feature>
<dbReference type="RefSeq" id="WP_114277946.1">
    <property type="nucleotide sequence ID" value="NZ_QPJY01000001.1"/>
</dbReference>
<dbReference type="CDD" id="cd07316">
    <property type="entry name" value="terB_like_DjlA"/>
    <property type="match status" value="1"/>
</dbReference>
<dbReference type="PANTHER" id="PTHR24074">
    <property type="entry name" value="CO-CHAPERONE PROTEIN DJLA"/>
    <property type="match status" value="1"/>
</dbReference>
<dbReference type="InterPro" id="IPR050817">
    <property type="entry name" value="DjlA_DnaK_co-chaperone"/>
</dbReference>
<dbReference type="Pfam" id="PF00226">
    <property type="entry name" value="DnaJ"/>
    <property type="match status" value="1"/>
</dbReference>
<dbReference type="OrthoDB" id="9782583at2"/>
<keyword evidence="3 7" id="KW-0812">Transmembrane</keyword>
<comment type="domain">
    <text evidence="7">The transmembrane domain is a dimerization domain.</text>
</comment>
<name>A0A369CMH7_9GAMM</name>
<dbReference type="GO" id="GO:0051087">
    <property type="term" value="F:protein-folding chaperone binding"/>
    <property type="evidence" value="ECO:0007669"/>
    <property type="project" value="InterPro"/>
</dbReference>
<dbReference type="InterPro" id="IPR007791">
    <property type="entry name" value="DjlA_N"/>
</dbReference>
<proteinExistence type="inferred from homology"/>
<dbReference type="EMBL" id="QPJY01000001">
    <property type="protein sequence ID" value="RCX33064.1"/>
    <property type="molecule type" value="Genomic_DNA"/>
</dbReference>
<dbReference type="SUPFAM" id="SSF158682">
    <property type="entry name" value="TerB-like"/>
    <property type="match status" value="1"/>
</dbReference>
<keyword evidence="1 7" id="KW-1003">Cell membrane</keyword>
<sequence>MSWWGKLAGGAFGFMMGGPLGALLGVALGHQFDRGVSSVRSGLEEQFEPGAQERVQMVFFTAAFSVMGHLAKADGRVSEDEIRLARQVMERMGLGGEQRRLAMELFNEGKQPGFDLDAVLDQFRQECRRRVNLIRMFVEIQLAAALADGEMHPAERRILLHICERLGFPRFAFEQLERMARAGTRYDHQAAPGSRGRSLEDAYAILGVEAGATDAEVKKAYRRLMSQHHPDKLVSRGLPEEMMKVATEKTQEIKAAYEQVKAARGM</sequence>
<accession>A0A369CMH7</accession>
<evidence type="ECO:0000256" key="6">
    <source>
        <dbReference type="ARBA" id="ARBA00023186"/>
    </source>
</evidence>
<dbReference type="AlphaFoldDB" id="A0A369CMH7"/>
<dbReference type="InterPro" id="IPR036869">
    <property type="entry name" value="J_dom_sf"/>
</dbReference>
<dbReference type="SUPFAM" id="SSF46565">
    <property type="entry name" value="Chaperone J-domain"/>
    <property type="match status" value="1"/>
</dbReference>
<evidence type="ECO:0000256" key="3">
    <source>
        <dbReference type="ARBA" id="ARBA00022692"/>
    </source>
</evidence>
<comment type="subunit">
    <text evidence="7">Homodimer.</text>
</comment>
<dbReference type="Proteomes" id="UP000252707">
    <property type="component" value="Unassembled WGS sequence"/>
</dbReference>
<dbReference type="PROSITE" id="PS50076">
    <property type="entry name" value="DNAJ_2"/>
    <property type="match status" value="1"/>
</dbReference>
<keyword evidence="5 7" id="KW-0472">Membrane</keyword>
<dbReference type="Gene3D" id="1.10.3680.10">
    <property type="entry name" value="TerB-like"/>
    <property type="match status" value="1"/>
</dbReference>
<dbReference type="SMART" id="SM00271">
    <property type="entry name" value="DnaJ"/>
    <property type="match status" value="1"/>
</dbReference>
<evidence type="ECO:0000256" key="7">
    <source>
        <dbReference type="HAMAP-Rule" id="MF_01153"/>
    </source>
</evidence>
<evidence type="ECO:0000313" key="9">
    <source>
        <dbReference type="EMBL" id="RCX33064.1"/>
    </source>
</evidence>
<comment type="function">
    <text evidence="7">Regulatory DnaK co-chaperone. Direct interaction between DnaK and DjlA is needed for the induction of the wcaABCDE operon, involved in the synthesis of a colanic acid polysaccharide capsule, possibly through activation of the RcsB/RcsC phosphotransfer signaling pathway. The colanic acid capsule may help the bacterium survive conditions outside the host.</text>
</comment>
<dbReference type="HAMAP" id="MF_01153">
    <property type="entry name" value="DjlA"/>
    <property type="match status" value="1"/>
</dbReference>
<feature type="topological domain" description="Periplasmic" evidence="7">
    <location>
        <begin position="1"/>
        <end position="6"/>
    </location>
</feature>
<organism evidence="9 10">
    <name type="scientific">Thioalbus denitrificans</name>
    <dbReference type="NCBI Taxonomy" id="547122"/>
    <lineage>
        <taxon>Bacteria</taxon>
        <taxon>Pseudomonadati</taxon>
        <taxon>Pseudomonadota</taxon>
        <taxon>Gammaproteobacteria</taxon>
        <taxon>Chromatiales</taxon>
        <taxon>Ectothiorhodospiraceae</taxon>
        <taxon>Thioalbus</taxon>
    </lineage>
</organism>
<evidence type="ECO:0000259" key="8">
    <source>
        <dbReference type="PROSITE" id="PS50076"/>
    </source>
</evidence>
<evidence type="ECO:0000256" key="2">
    <source>
        <dbReference type="ARBA" id="ARBA00022519"/>
    </source>
</evidence>
<feature type="topological domain" description="Cytoplasmic" evidence="7">
    <location>
        <begin position="31"/>
        <end position="266"/>
    </location>
</feature>
<protein>
    <recommendedName>
        <fullName evidence="7">Co-chaperone protein DjlA</fullName>
    </recommendedName>
</protein>
<evidence type="ECO:0000313" key="10">
    <source>
        <dbReference type="Proteomes" id="UP000252707"/>
    </source>
</evidence>
<gene>
    <name evidence="7" type="primary">djlA</name>
    <name evidence="9" type="ORF">DFQ59_101363</name>
</gene>
<keyword evidence="6 7" id="KW-0143">Chaperone</keyword>
<comment type="subcellular location">
    <subcellularLocation>
        <location evidence="7">Cell inner membrane</location>
        <topology evidence="7">Single-pass type III membrane protein</topology>
    </subcellularLocation>
</comment>
<dbReference type="GO" id="GO:0005886">
    <property type="term" value="C:plasma membrane"/>
    <property type="evidence" value="ECO:0007669"/>
    <property type="project" value="UniProtKB-SubCell"/>
</dbReference>
<dbReference type="NCBIfam" id="NF006948">
    <property type="entry name" value="PRK09430.1"/>
    <property type="match status" value="1"/>
</dbReference>
<dbReference type="CDD" id="cd06257">
    <property type="entry name" value="DnaJ"/>
    <property type="match status" value="1"/>
</dbReference>
<dbReference type="InterPro" id="IPR029024">
    <property type="entry name" value="TerB-like"/>
</dbReference>
<comment type="caution">
    <text evidence="9">The sequence shown here is derived from an EMBL/GenBank/DDBJ whole genome shotgun (WGS) entry which is preliminary data.</text>
</comment>
<keyword evidence="4 7" id="KW-1133">Transmembrane helix</keyword>
<dbReference type="InterPro" id="IPR001623">
    <property type="entry name" value="DnaJ_domain"/>
</dbReference>
<reference evidence="9 10" key="1">
    <citation type="submission" date="2018-07" db="EMBL/GenBank/DDBJ databases">
        <title>Genomic Encyclopedia of Type Strains, Phase IV (KMG-IV): sequencing the most valuable type-strain genomes for metagenomic binning, comparative biology and taxonomic classification.</title>
        <authorList>
            <person name="Goeker M."/>
        </authorList>
    </citation>
    <scope>NUCLEOTIDE SEQUENCE [LARGE SCALE GENOMIC DNA]</scope>
    <source>
        <strain evidence="9 10">DSM 26407</strain>
    </source>
</reference>
<evidence type="ECO:0000256" key="5">
    <source>
        <dbReference type="ARBA" id="ARBA00023136"/>
    </source>
</evidence>
<evidence type="ECO:0000256" key="4">
    <source>
        <dbReference type="ARBA" id="ARBA00022989"/>
    </source>
</evidence>
<keyword evidence="2 7" id="KW-0997">Cell inner membrane</keyword>
<dbReference type="Gene3D" id="1.10.287.110">
    <property type="entry name" value="DnaJ domain"/>
    <property type="match status" value="1"/>
</dbReference>
<evidence type="ECO:0000256" key="1">
    <source>
        <dbReference type="ARBA" id="ARBA00022475"/>
    </source>
</evidence>
<dbReference type="PRINTS" id="PR00625">
    <property type="entry name" value="JDOMAIN"/>
</dbReference>
<dbReference type="Pfam" id="PF05099">
    <property type="entry name" value="TerB"/>
    <property type="match status" value="1"/>
</dbReference>
<dbReference type="InterPro" id="IPR023749">
    <property type="entry name" value="DjlA"/>
</dbReference>